<dbReference type="SUPFAM" id="SSF48498">
    <property type="entry name" value="Tetracyclin repressor-like, C-terminal domain"/>
    <property type="match status" value="1"/>
</dbReference>
<sequence>MVKDNAHNDKKRQKDSRMDAAGDGTRVQAPSGTGRGGPSRRQDLLLAAAKLFTRKGYAGTSVRDIARAAGMLPGSIYYHFPSKEALLVAVHHQGVELFRSAVEEALAKAPADPWLRFEGACEAHMQALLEGSEYTQVVTPEFSNKLSAKVRTKMIADRDEYEAIFIELIGALPVTGTVDRTLFRLMLFGSLNWSIHWYRPGGHSPRQIARYFVHFLRKGIDG</sequence>
<evidence type="ECO:0000256" key="4">
    <source>
        <dbReference type="PROSITE-ProRule" id="PRU00335"/>
    </source>
</evidence>
<dbReference type="Gene3D" id="1.10.357.10">
    <property type="entry name" value="Tetracycline Repressor, domain 2"/>
    <property type="match status" value="1"/>
</dbReference>
<dbReference type="InterPro" id="IPR001647">
    <property type="entry name" value="HTH_TetR"/>
</dbReference>
<keyword evidence="1" id="KW-0805">Transcription regulation</keyword>
<proteinExistence type="predicted"/>
<dbReference type="PRINTS" id="PR00455">
    <property type="entry name" value="HTHTETR"/>
</dbReference>
<dbReference type="SUPFAM" id="SSF46689">
    <property type="entry name" value="Homeodomain-like"/>
    <property type="match status" value="1"/>
</dbReference>
<name>A0A3M0CFD1_9PROT</name>
<dbReference type="PANTHER" id="PTHR30055">
    <property type="entry name" value="HTH-TYPE TRANSCRIPTIONAL REGULATOR RUTR"/>
    <property type="match status" value="1"/>
</dbReference>
<dbReference type="GO" id="GO:0003700">
    <property type="term" value="F:DNA-binding transcription factor activity"/>
    <property type="evidence" value="ECO:0007669"/>
    <property type="project" value="TreeGrafter"/>
</dbReference>
<keyword evidence="2 4" id="KW-0238">DNA-binding</keyword>
<keyword evidence="3" id="KW-0804">Transcription</keyword>
<accession>A0A3M0CFD1</accession>
<protein>
    <submittedName>
        <fullName evidence="7">TetR family transcriptional regulator</fullName>
    </submittedName>
</protein>
<dbReference type="Proteomes" id="UP000271227">
    <property type="component" value="Unassembled WGS sequence"/>
</dbReference>
<dbReference type="InterPro" id="IPR036271">
    <property type="entry name" value="Tet_transcr_reg_TetR-rel_C_sf"/>
</dbReference>
<feature type="region of interest" description="Disordered" evidence="5">
    <location>
        <begin position="1"/>
        <end position="40"/>
    </location>
</feature>
<dbReference type="InParanoid" id="A0A3M0CFD1"/>
<evidence type="ECO:0000256" key="5">
    <source>
        <dbReference type="SAM" id="MobiDB-lite"/>
    </source>
</evidence>
<dbReference type="PANTHER" id="PTHR30055:SF234">
    <property type="entry name" value="HTH-TYPE TRANSCRIPTIONAL REGULATOR BETI"/>
    <property type="match status" value="1"/>
</dbReference>
<feature type="domain" description="HTH tetR-type" evidence="6">
    <location>
        <begin position="38"/>
        <end position="98"/>
    </location>
</feature>
<evidence type="ECO:0000313" key="8">
    <source>
        <dbReference type="Proteomes" id="UP000271227"/>
    </source>
</evidence>
<feature type="DNA-binding region" description="H-T-H motif" evidence="4">
    <location>
        <begin position="61"/>
        <end position="80"/>
    </location>
</feature>
<dbReference type="AlphaFoldDB" id="A0A3M0CFD1"/>
<dbReference type="RefSeq" id="WP_211332153.1">
    <property type="nucleotide sequence ID" value="NZ_REFR01000011.1"/>
</dbReference>
<evidence type="ECO:0000256" key="2">
    <source>
        <dbReference type="ARBA" id="ARBA00023125"/>
    </source>
</evidence>
<dbReference type="InterPro" id="IPR041490">
    <property type="entry name" value="KstR2_TetR_C"/>
</dbReference>
<gene>
    <name evidence="7" type="ORF">BXY39_1782</name>
</gene>
<keyword evidence="8" id="KW-1185">Reference proteome</keyword>
<evidence type="ECO:0000256" key="1">
    <source>
        <dbReference type="ARBA" id="ARBA00023015"/>
    </source>
</evidence>
<dbReference type="Pfam" id="PF00440">
    <property type="entry name" value="TetR_N"/>
    <property type="match status" value="1"/>
</dbReference>
<dbReference type="InterPro" id="IPR009057">
    <property type="entry name" value="Homeodomain-like_sf"/>
</dbReference>
<reference evidence="7 8" key="1">
    <citation type="submission" date="2018-10" db="EMBL/GenBank/DDBJ databases">
        <title>Genomic Encyclopedia of Archaeal and Bacterial Type Strains, Phase II (KMG-II): from individual species to whole genera.</title>
        <authorList>
            <person name="Goeker M."/>
        </authorList>
    </citation>
    <scope>NUCLEOTIDE SEQUENCE [LARGE SCALE GENOMIC DNA]</scope>
    <source>
        <strain evidence="7 8">DSM 25217</strain>
    </source>
</reference>
<evidence type="ECO:0000256" key="3">
    <source>
        <dbReference type="ARBA" id="ARBA00023163"/>
    </source>
</evidence>
<dbReference type="InterPro" id="IPR050109">
    <property type="entry name" value="HTH-type_TetR-like_transc_reg"/>
</dbReference>
<dbReference type="EMBL" id="REFR01000011">
    <property type="protein sequence ID" value="RMB07695.1"/>
    <property type="molecule type" value="Genomic_DNA"/>
</dbReference>
<dbReference type="PROSITE" id="PS50977">
    <property type="entry name" value="HTH_TETR_2"/>
    <property type="match status" value="1"/>
</dbReference>
<comment type="caution">
    <text evidence="7">The sequence shown here is derived from an EMBL/GenBank/DDBJ whole genome shotgun (WGS) entry which is preliminary data.</text>
</comment>
<dbReference type="Pfam" id="PF17932">
    <property type="entry name" value="TetR_C_24"/>
    <property type="match status" value="1"/>
</dbReference>
<dbReference type="GO" id="GO:0000976">
    <property type="term" value="F:transcription cis-regulatory region binding"/>
    <property type="evidence" value="ECO:0007669"/>
    <property type="project" value="TreeGrafter"/>
</dbReference>
<organism evidence="7 8">
    <name type="scientific">Eilatimonas milleporae</name>
    <dbReference type="NCBI Taxonomy" id="911205"/>
    <lineage>
        <taxon>Bacteria</taxon>
        <taxon>Pseudomonadati</taxon>
        <taxon>Pseudomonadota</taxon>
        <taxon>Alphaproteobacteria</taxon>
        <taxon>Kordiimonadales</taxon>
        <taxon>Kordiimonadaceae</taxon>
        <taxon>Eilatimonas</taxon>
    </lineage>
</organism>
<evidence type="ECO:0000313" key="7">
    <source>
        <dbReference type="EMBL" id="RMB07695.1"/>
    </source>
</evidence>
<evidence type="ECO:0000259" key="6">
    <source>
        <dbReference type="PROSITE" id="PS50977"/>
    </source>
</evidence>